<evidence type="ECO:0000256" key="4">
    <source>
        <dbReference type="SAM" id="Coils"/>
    </source>
</evidence>
<dbReference type="Gene3D" id="3.40.50.300">
    <property type="entry name" value="P-loop containing nucleotide triphosphate hydrolases"/>
    <property type="match status" value="1"/>
</dbReference>
<dbReference type="InterPro" id="IPR003960">
    <property type="entry name" value="ATPase_AAA_CS"/>
</dbReference>
<feature type="compositionally biased region" description="Acidic residues" evidence="5">
    <location>
        <begin position="449"/>
        <end position="459"/>
    </location>
</feature>
<feature type="compositionally biased region" description="Polar residues" evidence="5">
    <location>
        <begin position="158"/>
        <end position="168"/>
    </location>
</feature>
<dbReference type="Gene3D" id="1.10.8.60">
    <property type="match status" value="1"/>
</dbReference>
<dbReference type="EMBL" id="KE747824">
    <property type="protein sequence ID" value="RMZ70275.1"/>
    <property type="molecule type" value="Genomic_DNA"/>
</dbReference>
<dbReference type="FunFam" id="1.10.8.60:FF:000022">
    <property type="entry name" value="Fidgetin like 1"/>
    <property type="match status" value="1"/>
</dbReference>
<dbReference type="OrthoDB" id="10251136at2759"/>
<dbReference type="GO" id="GO:0005524">
    <property type="term" value="F:ATP binding"/>
    <property type="evidence" value="ECO:0007669"/>
    <property type="project" value="UniProtKB-KW"/>
</dbReference>
<evidence type="ECO:0000256" key="2">
    <source>
        <dbReference type="ARBA" id="ARBA00022741"/>
    </source>
</evidence>
<dbReference type="PANTHER" id="PTHR23074:SF17">
    <property type="entry name" value="FIDGETIN-LIKE PROTEIN 1"/>
    <property type="match status" value="1"/>
</dbReference>
<feature type="compositionally biased region" description="Acidic residues" evidence="5">
    <location>
        <begin position="402"/>
        <end position="416"/>
    </location>
</feature>
<gene>
    <name evidence="7" type="ORF">GMOD_00000347</name>
</gene>
<comment type="similarity">
    <text evidence="1">Belongs to the AAA ATPase family.</text>
</comment>
<keyword evidence="2" id="KW-0547">Nucleotide-binding</keyword>
<dbReference type="Pfam" id="PF17862">
    <property type="entry name" value="AAA_lid_3"/>
    <property type="match status" value="1"/>
</dbReference>
<feature type="region of interest" description="Disordered" evidence="5">
    <location>
        <begin position="386"/>
        <end position="459"/>
    </location>
</feature>
<feature type="compositionally biased region" description="Polar residues" evidence="5">
    <location>
        <begin position="106"/>
        <end position="116"/>
    </location>
</feature>
<feature type="region of interest" description="Disordered" evidence="5">
    <location>
        <begin position="294"/>
        <end position="353"/>
    </location>
</feature>
<feature type="compositionally biased region" description="Polar residues" evidence="5">
    <location>
        <begin position="220"/>
        <end position="254"/>
    </location>
</feature>
<accession>A0A3M7M740</accession>
<dbReference type="InterPro" id="IPR027417">
    <property type="entry name" value="P-loop_NTPase"/>
</dbReference>
<name>A0A3M7M740_9PLEO</name>
<reference evidence="7 8" key="1">
    <citation type="journal article" date="2014" name="PLoS ONE">
        <title>De novo Genome Assembly of the Fungal Plant Pathogen Pyrenophora semeniperda.</title>
        <authorList>
            <person name="Soliai M.M."/>
            <person name="Meyer S.E."/>
            <person name="Udall J.A."/>
            <person name="Elzinga D.E."/>
            <person name="Hermansen R.A."/>
            <person name="Bodily P.M."/>
            <person name="Hart A.A."/>
            <person name="Coleman C.E."/>
        </authorList>
    </citation>
    <scope>NUCLEOTIDE SEQUENCE [LARGE SCALE GENOMIC DNA]</scope>
    <source>
        <strain evidence="7 8">CCB06</strain>
        <tissue evidence="7">Mycelium</tissue>
    </source>
</reference>
<dbReference type="AlphaFoldDB" id="A0A3M7M740"/>
<dbReference type="Proteomes" id="UP000265663">
    <property type="component" value="Unassembled WGS sequence"/>
</dbReference>
<keyword evidence="3" id="KW-0067">ATP-binding</keyword>
<evidence type="ECO:0000256" key="1">
    <source>
        <dbReference type="ARBA" id="ARBA00006914"/>
    </source>
</evidence>
<dbReference type="SUPFAM" id="SSF52540">
    <property type="entry name" value="P-loop containing nucleoside triphosphate hydrolases"/>
    <property type="match status" value="1"/>
</dbReference>
<dbReference type="InterPro" id="IPR003959">
    <property type="entry name" value="ATPase_AAA_core"/>
</dbReference>
<feature type="region of interest" description="Disordered" evidence="5">
    <location>
        <begin position="138"/>
        <end position="273"/>
    </location>
</feature>
<evidence type="ECO:0000313" key="8">
    <source>
        <dbReference type="Proteomes" id="UP000265663"/>
    </source>
</evidence>
<evidence type="ECO:0000256" key="3">
    <source>
        <dbReference type="ARBA" id="ARBA00022840"/>
    </source>
</evidence>
<evidence type="ECO:0000313" key="7">
    <source>
        <dbReference type="EMBL" id="RMZ70275.1"/>
    </source>
</evidence>
<feature type="domain" description="AAA+ ATPase" evidence="6">
    <location>
        <begin position="530"/>
        <end position="681"/>
    </location>
</feature>
<dbReference type="Pfam" id="PF09336">
    <property type="entry name" value="Vps4_C"/>
    <property type="match status" value="1"/>
</dbReference>
<dbReference type="PANTHER" id="PTHR23074">
    <property type="entry name" value="AAA DOMAIN-CONTAINING"/>
    <property type="match status" value="1"/>
</dbReference>
<dbReference type="InterPro" id="IPR041569">
    <property type="entry name" value="AAA_lid_3"/>
</dbReference>
<feature type="region of interest" description="Disordered" evidence="5">
    <location>
        <begin position="83"/>
        <end position="119"/>
    </location>
</feature>
<dbReference type="Pfam" id="PF00004">
    <property type="entry name" value="AAA"/>
    <property type="match status" value="1"/>
</dbReference>
<evidence type="ECO:0000256" key="5">
    <source>
        <dbReference type="SAM" id="MobiDB-lite"/>
    </source>
</evidence>
<keyword evidence="8" id="KW-1185">Reference proteome</keyword>
<organism evidence="7 8">
    <name type="scientific">Pyrenophora seminiperda CCB06</name>
    <dbReference type="NCBI Taxonomy" id="1302712"/>
    <lineage>
        <taxon>Eukaryota</taxon>
        <taxon>Fungi</taxon>
        <taxon>Dikarya</taxon>
        <taxon>Ascomycota</taxon>
        <taxon>Pezizomycotina</taxon>
        <taxon>Dothideomycetes</taxon>
        <taxon>Pleosporomycetidae</taxon>
        <taxon>Pleosporales</taxon>
        <taxon>Pleosporineae</taxon>
        <taxon>Pleosporaceae</taxon>
        <taxon>Pyrenophora</taxon>
    </lineage>
</organism>
<feature type="compositionally biased region" description="Low complexity" evidence="5">
    <location>
        <begin position="202"/>
        <end position="212"/>
    </location>
</feature>
<dbReference type="FunFam" id="3.40.50.300:FF:000093">
    <property type="entry name" value="Fidgetin-like 1"/>
    <property type="match status" value="1"/>
</dbReference>
<dbReference type="InterPro" id="IPR003593">
    <property type="entry name" value="AAA+_ATPase"/>
</dbReference>
<dbReference type="PROSITE" id="PS00674">
    <property type="entry name" value="AAA"/>
    <property type="match status" value="1"/>
</dbReference>
<evidence type="ECO:0000259" key="6">
    <source>
        <dbReference type="SMART" id="SM00382"/>
    </source>
</evidence>
<proteinExistence type="inferred from homology"/>
<dbReference type="InterPro" id="IPR015415">
    <property type="entry name" value="Spast_Vps4_C"/>
</dbReference>
<keyword evidence="4" id="KW-0175">Coiled coil</keyword>
<dbReference type="InterPro" id="IPR050304">
    <property type="entry name" value="MT-severing_AAA_ATPase"/>
</dbReference>
<feature type="compositionally biased region" description="Basic and acidic residues" evidence="5">
    <location>
        <begin position="177"/>
        <end position="188"/>
    </location>
</feature>
<sequence>MVKAYDEAFLACSTAVYFESQNNEKEALRSWKTALDHIYYHNARRNPSTYRPASETERALIESLRQLELQCKERVDLLEALKQSRSESNEDQPSDANTPTPPSHGLSPSSNNTSAASWLGGGSIPPIEYAHLSRPPPLPYRPALPPRRSSGTGPVRDNSLTQIRSASILSPGATGETKTRTPSPEKKGRMLRTLRSGKESKSSSSKLPNSLRNRPDASKAATQAWTCKATSNSSRPNLAPQNSSTASLPPSTRSSSDKPTVERPSVYCSNSESHKLPAKVSSYLIAGDGPSSVAYLVPPPGGESEPEPAKMPGPERTAPLVPRKSVDASRVLNTSGGGTILPSYRNEYPKPTLDPRNLAVSAAARSYSDNSVDRAGVMWDPTTRRLVPKATNSHSRARTDFDQEESSEAISLDEDGEMLKQRPSPVRKGRARGNSMRAELPDTPSTDSTEAELETEDMDEWKRRADEIMKNLPRGVDRQAAQQILNEIVIQGDEVHWDDVSGLEVAKSALKETVVYPFLRPDLFMGLREPARGMLLFGPPGTGKTMLARAVATESKSTFFAISASSLTSKFLGESEKLVRALFQLAKLLAPSIIFVDEIDSLLSSRSGSGEHEASRRIKTEFLIQWSDLQKAAAGSALTDKEKEKGDATRVLVLAATNLPWAIDEAARRRFVRRQYIPLPEGWVRKQQIKTLLSHQKHELKDQDLDGLVTLTEGFSGSDITALAKDAAMGPLRSLGEKLLSMTMDQIRPIQYQDFVASLKTIRPSVSKQGLKEFEDWATQFAPILIMFRQAKSPLLSYRCVCQPAQQGYERFVSYPPHSRAVANGDTAAAAKILKELHEQKLIEGRAAGKQIVYHALQNAAEACTTEQLAALDASIHDLRMRTTTFVGTAKALRSTLSSLNSTLSTADLLTNVHALEAEKMQLEARLDSLRKGKAKKITKDEREAVEGEWKRFSVMAKKRDKIAKEMWAIIEEGLSDQVAREELREMFDLDG</sequence>
<feature type="coiled-coil region" evidence="4">
    <location>
        <begin position="906"/>
        <end position="933"/>
    </location>
</feature>
<protein>
    <submittedName>
        <fullName evidence="7">Aaa family atpase</fullName>
    </submittedName>
</protein>
<dbReference type="GO" id="GO:0016887">
    <property type="term" value="F:ATP hydrolysis activity"/>
    <property type="evidence" value="ECO:0007669"/>
    <property type="project" value="InterPro"/>
</dbReference>
<dbReference type="SMART" id="SM00382">
    <property type="entry name" value="AAA"/>
    <property type="match status" value="1"/>
</dbReference>